<feature type="compositionally biased region" description="Polar residues" evidence="2">
    <location>
        <begin position="147"/>
        <end position="165"/>
    </location>
</feature>
<keyword evidence="4" id="KW-1185">Reference proteome</keyword>
<dbReference type="EMBL" id="JBJKFK010000262">
    <property type="protein sequence ID" value="KAL3318291.1"/>
    <property type="molecule type" value="Genomic_DNA"/>
</dbReference>
<evidence type="ECO:0000313" key="3">
    <source>
        <dbReference type="EMBL" id="KAL3318291.1"/>
    </source>
</evidence>
<organism evidence="3 4">
    <name type="scientific">Cichlidogyrus casuarinus</name>
    <dbReference type="NCBI Taxonomy" id="1844966"/>
    <lineage>
        <taxon>Eukaryota</taxon>
        <taxon>Metazoa</taxon>
        <taxon>Spiralia</taxon>
        <taxon>Lophotrochozoa</taxon>
        <taxon>Platyhelminthes</taxon>
        <taxon>Monogenea</taxon>
        <taxon>Monopisthocotylea</taxon>
        <taxon>Dactylogyridea</taxon>
        <taxon>Ancyrocephalidae</taxon>
        <taxon>Cichlidogyrus</taxon>
    </lineage>
</organism>
<protein>
    <submittedName>
        <fullName evidence="3">Uncharacterized protein</fullName>
    </submittedName>
</protein>
<evidence type="ECO:0000256" key="2">
    <source>
        <dbReference type="SAM" id="MobiDB-lite"/>
    </source>
</evidence>
<accession>A0ABD2QIR1</accession>
<evidence type="ECO:0000256" key="1">
    <source>
        <dbReference type="SAM" id="Coils"/>
    </source>
</evidence>
<feature type="compositionally biased region" description="Polar residues" evidence="2">
    <location>
        <begin position="195"/>
        <end position="213"/>
    </location>
</feature>
<comment type="caution">
    <text evidence="3">The sequence shown here is derived from an EMBL/GenBank/DDBJ whole genome shotgun (WGS) entry which is preliminary data.</text>
</comment>
<reference evidence="3 4" key="1">
    <citation type="submission" date="2024-11" db="EMBL/GenBank/DDBJ databases">
        <title>Adaptive evolution of stress response genes in parasites aligns with host niche diversity.</title>
        <authorList>
            <person name="Hahn C."/>
            <person name="Resl P."/>
        </authorList>
    </citation>
    <scope>NUCLEOTIDE SEQUENCE [LARGE SCALE GENOMIC DNA]</scope>
    <source>
        <strain evidence="3">EGGRZ-B1_66</strain>
        <tissue evidence="3">Body</tissue>
    </source>
</reference>
<feature type="coiled-coil region" evidence="1">
    <location>
        <begin position="56"/>
        <end position="83"/>
    </location>
</feature>
<gene>
    <name evidence="3" type="ORF">Ciccas_003052</name>
</gene>
<dbReference type="Proteomes" id="UP001626550">
    <property type="component" value="Unassembled WGS sequence"/>
</dbReference>
<dbReference type="AlphaFoldDB" id="A0ABD2QIR1"/>
<sequence>MLFLENSSIAIRLFMRKAHTLGLPTKITGKDSRTEGAVVSHHPAYPAFSSEFVAYFTEREQRIKQIQERIKTLRKQMEDLQMKESSSSSTLSQLSIKVEKSKTVIDADRKMLVLMFQTFKILNPNLSPKASLKSVLSRITNEEENNKPLQNGSHVHEPTSQSSSIGVGRKRFSRVQVYRASEESSSNDSVHDAISKSQTRPCTKMTCTSNSSLPGPISLKK</sequence>
<feature type="region of interest" description="Disordered" evidence="2">
    <location>
        <begin position="144"/>
        <end position="221"/>
    </location>
</feature>
<name>A0ABD2QIR1_9PLAT</name>
<evidence type="ECO:0000313" key="4">
    <source>
        <dbReference type="Proteomes" id="UP001626550"/>
    </source>
</evidence>
<keyword evidence="1" id="KW-0175">Coiled coil</keyword>
<proteinExistence type="predicted"/>